<evidence type="ECO:0000256" key="3">
    <source>
        <dbReference type="ARBA" id="ARBA00023157"/>
    </source>
</evidence>
<dbReference type="RefSeq" id="YP_009004745.1">
    <property type="nucleotide sequence ID" value="NC_023556.1"/>
</dbReference>
<keyword evidence="4" id="KW-0676">Redox-active center</keyword>
<dbReference type="SUPFAM" id="SSF52833">
    <property type="entry name" value="Thioredoxin-like"/>
    <property type="match status" value="1"/>
</dbReference>
<dbReference type="InterPro" id="IPR017937">
    <property type="entry name" value="Thioredoxin_CS"/>
</dbReference>
<evidence type="ECO:0000313" key="7">
    <source>
        <dbReference type="Proteomes" id="UP000018885"/>
    </source>
</evidence>
<evidence type="ECO:0000313" key="6">
    <source>
        <dbReference type="EMBL" id="AHC93997.1"/>
    </source>
</evidence>
<dbReference type="InterPro" id="IPR036249">
    <property type="entry name" value="Thioredoxin-like_sf"/>
</dbReference>
<name>V9VCW1_9CAUD</name>
<keyword evidence="3" id="KW-1015">Disulfide bond</keyword>
<proteinExistence type="predicted"/>
<dbReference type="OrthoDB" id="21274at10239"/>
<evidence type="ECO:0000256" key="4">
    <source>
        <dbReference type="ARBA" id="ARBA00023284"/>
    </source>
</evidence>
<dbReference type="Proteomes" id="UP000018885">
    <property type="component" value="Segment"/>
</dbReference>
<gene>
    <name evidence="6" type="ORF">JJJB_0044</name>
</gene>
<protein>
    <recommendedName>
        <fullName evidence="5">Thioredoxin domain-containing protein</fullName>
    </recommendedName>
</protein>
<accession>V9VCW1</accession>
<dbReference type="CDD" id="cd02947">
    <property type="entry name" value="TRX_family"/>
    <property type="match status" value="1"/>
</dbReference>
<dbReference type="PRINTS" id="PR00421">
    <property type="entry name" value="THIOREDOXIN"/>
</dbReference>
<dbReference type="EMBL" id="KF787095">
    <property type="protein sequence ID" value="AHC93997.1"/>
    <property type="molecule type" value="Genomic_DNA"/>
</dbReference>
<dbReference type="PANTHER" id="PTHR45663:SF11">
    <property type="entry name" value="GEO12009P1"/>
    <property type="match status" value="1"/>
</dbReference>
<dbReference type="PROSITE" id="PS51352">
    <property type="entry name" value="THIOREDOXIN_2"/>
    <property type="match status" value="1"/>
</dbReference>
<reference evidence="6 7" key="1">
    <citation type="journal article" date="2014" name="Virol. J.">
        <title>First genome sequences of Achromobacter phages reveal new members of the N4 family.</title>
        <authorList>
            <person name="Wittmann J."/>
            <person name="Dreiseikelmann B."/>
            <person name="Rohde M."/>
            <person name="Meier-Kolthoff J.P."/>
            <person name="Bunk B."/>
            <person name="Rohde C."/>
        </authorList>
    </citation>
    <scope>NUCLEOTIDE SEQUENCE [LARGE SCALE GENOMIC DNA]</scope>
    <source>
        <strain evidence="6">JWAlpha</strain>
    </source>
</reference>
<feature type="domain" description="Thioredoxin" evidence="5">
    <location>
        <begin position="1"/>
        <end position="106"/>
    </location>
</feature>
<dbReference type="GO" id="GO:0015035">
    <property type="term" value="F:protein-disulfide reductase activity"/>
    <property type="evidence" value="ECO:0007669"/>
    <property type="project" value="InterPro"/>
</dbReference>
<dbReference type="InterPro" id="IPR013766">
    <property type="entry name" value="Thioredoxin_domain"/>
</dbReference>
<dbReference type="PIRSF" id="PIRSF000077">
    <property type="entry name" value="Thioredoxin"/>
    <property type="match status" value="1"/>
</dbReference>
<dbReference type="Gene3D" id="3.40.30.10">
    <property type="entry name" value="Glutaredoxin"/>
    <property type="match status" value="1"/>
</dbReference>
<dbReference type="PROSITE" id="PS00194">
    <property type="entry name" value="THIOREDOXIN_1"/>
    <property type="match status" value="1"/>
</dbReference>
<keyword evidence="1" id="KW-0813">Transport</keyword>
<keyword evidence="2" id="KW-0249">Electron transport</keyword>
<evidence type="ECO:0000256" key="2">
    <source>
        <dbReference type="ARBA" id="ARBA00022982"/>
    </source>
</evidence>
<evidence type="ECO:0000256" key="1">
    <source>
        <dbReference type="ARBA" id="ARBA00022448"/>
    </source>
</evidence>
<keyword evidence="7" id="KW-1185">Reference proteome</keyword>
<sequence length="107" mass="11808">MIQKHNKESLKQTLQEHAEVVVRFTAEWCGPCKAFAPAFNEVATDANNNGITFLVIDADANPDITAEYGVRGLPSVLFFIHGQVVGRVAGAMTAEKFREVVSKQFNR</sequence>
<dbReference type="Pfam" id="PF00085">
    <property type="entry name" value="Thioredoxin"/>
    <property type="match status" value="1"/>
</dbReference>
<dbReference type="PANTHER" id="PTHR45663">
    <property type="entry name" value="GEO12009P1"/>
    <property type="match status" value="1"/>
</dbReference>
<dbReference type="KEGG" id="vg:18503390"/>
<dbReference type="GeneID" id="18503390"/>
<evidence type="ECO:0000259" key="5">
    <source>
        <dbReference type="PROSITE" id="PS51352"/>
    </source>
</evidence>
<organism evidence="6 7">
    <name type="scientific">Achromobacter phage JWAlpha</name>
    <dbReference type="NCBI Taxonomy" id="1416009"/>
    <lineage>
        <taxon>Viruses</taxon>
        <taxon>Duplodnaviria</taxon>
        <taxon>Heunggongvirae</taxon>
        <taxon>Uroviricota</taxon>
        <taxon>Caudoviricetes</taxon>
        <taxon>Schitoviridae</taxon>
        <taxon>Rothmandenesvirinae</taxon>
        <taxon>Jwalphavirus</taxon>
        <taxon>Jwalphavirus jwalpha</taxon>
    </lineage>
</organism>
<dbReference type="InterPro" id="IPR005746">
    <property type="entry name" value="Thioredoxin"/>
</dbReference>